<dbReference type="EC" id="2.1.1.227" evidence="3"/>
<dbReference type="Proteomes" id="UP000201169">
    <property type="component" value="Chromosome"/>
</dbReference>
<dbReference type="AlphaFoldDB" id="A0A222MWE9"/>
<proteinExistence type="predicted"/>
<accession>A0A222MWE9</accession>
<feature type="domain" description="Ribosomal RNA methyltransferase FtsJ" evidence="2">
    <location>
        <begin position="72"/>
        <end position="249"/>
    </location>
</feature>
<dbReference type="Gene3D" id="3.40.50.150">
    <property type="entry name" value="Vaccinia Virus protein VP39"/>
    <property type="match status" value="1"/>
</dbReference>
<keyword evidence="3" id="KW-0808">Transferase</keyword>
<evidence type="ECO:0000313" key="4">
    <source>
        <dbReference type="Proteomes" id="UP000201169"/>
    </source>
</evidence>
<evidence type="ECO:0000256" key="1">
    <source>
        <dbReference type="ARBA" id="ARBA00022884"/>
    </source>
</evidence>
<dbReference type="KEGG" id="cavi:CAV_0730"/>
<dbReference type="PANTHER" id="PTHR32319">
    <property type="entry name" value="BACTERIAL HEMOLYSIN-LIKE PROTEIN"/>
    <property type="match status" value="1"/>
</dbReference>
<dbReference type="GO" id="GO:0008168">
    <property type="term" value="F:methyltransferase activity"/>
    <property type="evidence" value="ECO:0007669"/>
    <property type="project" value="UniProtKB-KW"/>
</dbReference>
<gene>
    <name evidence="3" type="primary">tlyA</name>
    <name evidence="3" type="ORF">CAV_0730</name>
</gene>
<dbReference type="PANTHER" id="PTHR32319:SF0">
    <property type="entry name" value="BACTERIAL HEMOLYSIN-LIKE PROTEIN"/>
    <property type="match status" value="1"/>
</dbReference>
<dbReference type="EMBL" id="CP022347">
    <property type="protein sequence ID" value="ASQ30397.1"/>
    <property type="molecule type" value="Genomic_DNA"/>
</dbReference>
<keyword evidence="4" id="KW-1185">Reference proteome</keyword>
<evidence type="ECO:0000313" key="3">
    <source>
        <dbReference type="EMBL" id="ASQ30397.1"/>
    </source>
</evidence>
<dbReference type="InterPro" id="IPR029063">
    <property type="entry name" value="SAM-dependent_MTases_sf"/>
</dbReference>
<dbReference type="InterPro" id="IPR002877">
    <property type="entry name" value="RNA_MeTrfase_FtsJ_dom"/>
</dbReference>
<name>A0A222MWE9_9BACT</name>
<dbReference type="GO" id="GO:0003723">
    <property type="term" value="F:RNA binding"/>
    <property type="evidence" value="ECO:0007669"/>
    <property type="project" value="UniProtKB-KW"/>
</dbReference>
<reference evidence="3 4" key="1">
    <citation type="submission" date="2017-07" db="EMBL/GenBank/DDBJ databases">
        <title>Analysis of two Campylobacter avium genomes and identification of a novel hippuricase gene.</title>
        <authorList>
            <person name="Miller W.G."/>
            <person name="Chapman M.H."/>
            <person name="Yee E."/>
            <person name="Revez J."/>
            <person name="Bono J.L."/>
            <person name="Rossi M."/>
        </authorList>
    </citation>
    <scope>NUCLEOTIDE SEQUENCE [LARGE SCALE GENOMIC DNA]</scope>
    <source>
        <strain evidence="3 4">LMG 24591</strain>
    </source>
</reference>
<evidence type="ECO:0000259" key="2">
    <source>
        <dbReference type="Pfam" id="PF01728"/>
    </source>
</evidence>
<keyword evidence="3" id="KW-0489">Methyltransferase</keyword>
<organism evidence="3 4">
    <name type="scientific">Campylobacter avium LMG 24591</name>
    <dbReference type="NCBI Taxonomy" id="522484"/>
    <lineage>
        <taxon>Bacteria</taxon>
        <taxon>Pseudomonadati</taxon>
        <taxon>Campylobacterota</taxon>
        <taxon>Epsilonproteobacteria</taxon>
        <taxon>Campylobacterales</taxon>
        <taxon>Campylobacteraceae</taxon>
        <taxon>Campylobacter</taxon>
    </lineage>
</organism>
<dbReference type="InterPro" id="IPR047048">
    <property type="entry name" value="TlyA"/>
</dbReference>
<keyword evidence="1" id="KW-0694">RNA-binding</keyword>
<sequence>MRYDSFVSKRLKISRNKALELIEKEQISLNSLHFKPSFNVANYLLSLDKNLKNTDDILENKLLSLELREKIYVSRAAFKLKGFLEELSLDIKDKICLDIGASKGGFVELLLEKGAKEITALDVGSMQLDESLRENSKVRSVEKTDLRDFKSTVKFDLITCDVSFISLIKLLKYIDNFAKKDIILLFKPQFELGIEAKRSKNGLCLDEEKISFARQNFQKQCEALCWSLRLSKASTLRGKNGNIEYFYYYQKG</sequence>
<dbReference type="RefSeq" id="WP_094325162.1">
    <property type="nucleotide sequence ID" value="NZ_CP022347.1"/>
</dbReference>
<dbReference type="SUPFAM" id="SSF53335">
    <property type="entry name" value="S-adenosyl-L-methionine-dependent methyltransferases"/>
    <property type="match status" value="1"/>
</dbReference>
<dbReference type="GO" id="GO:0032259">
    <property type="term" value="P:methylation"/>
    <property type="evidence" value="ECO:0007669"/>
    <property type="project" value="UniProtKB-KW"/>
</dbReference>
<dbReference type="Pfam" id="PF01728">
    <property type="entry name" value="FtsJ"/>
    <property type="match status" value="1"/>
</dbReference>
<dbReference type="EC" id="2.1.1.226" evidence="3"/>
<protein>
    <submittedName>
        <fullName evidence="3">16S/23S rRNA (Cytidine-2'-O)-methyltransferase</fullName>
        <ecNumber evidence="3">2.1.1.226</ecNumber>
        <ecNumber evidence="3">2.1.1.227</ecNumber>
    </submittedName>
</protein>
<dbReference type="OrthoDB" id="9784736at2"/>
<dbReference type="CDD" id="cd02440">
    <property type="entry name" value="AdoMet_MTases"/>
    <property type="match status" value="1"/>
</dbReference>